<organism evidence="2 3">
    <name type="scientific">Fluviibacter phosphoraccumulans</name>
    <dbReference type="NCBI Taxonomy" id="1751046"/>
    <lineage>
        <taxon>Bacteria</taxon>
        <taxon>Pseudomonadati</taxon>
        <taxon>Pseudomonadota</taxon>
        <taxon>Betaproteobacteria</taxon>
        <taxon>Rhodocyclales</taxon>
        <taxon>Fluviibacteraceae</taxon>
        <taxon>Fluviibacter</taxon>
    </lineage>
</organism>
<protein>
    <submittedName>
        <fullName evidence="2">Uncharacterized protein</fullName>
    </submittedName>
</protein>
<reference evidence="3" key="1">
    <citation type="submission" date="2020-01" db="EMBL/GenBank/DDBJ databases">
        <title>Phosphoaccumulans saitamaens gen. nov., sp. nov., a polyphosphate accumulating bacterium isolated from surface river water.</title>
        <authorList>
            <person name="Watanabe K."/>
            <person name="Suda W."/>
        </authorList>
    </citation>
    <scope>NUCLEOTIDE SEQUENCE [LARGE SCALE GENOMIC DNA]</scope>
    <source>
        <strain evidence="3">ICHIAU1</strain>
    </source>
</reference>
<dbReference type="Pfam" id="PF08238">
    <property type="entry name" value="Sel1"/>
    <property type="match status" value="2"/>
</dbReference>
<gene>
    <name evidence="2" type="ORF">ICHIAU1_16560</name>
</gene>
<evidence type="ECO:0000313" key="3">
    <source>
        <dbReference type="Proteomes" id="UP000463961"/>
    </source>
</evidence>
<dbReference type="SMART" id="SM00671">
    <property type="entry name" value="SEL1"/>
    <property type="match status" value="2"/>
</dbReference>
<name>A0A679I906_9RHOO</name>
<dbReference type="AlphaFoldDB" id="A0A679I906"/>
<dbReference type="InterPro" id="IPR011990">
    <property type="entry name" value="TPR-like_helical_dom_sf"/>
</dbReference>
<dbReference type="Gene3D" id="1.25.40.10">
    <property type="entry name" value="Tetratricopeptide repeat domain"/>
    <property type="match status" value="1"/>
</dbReference>
<dbReference type="OrthoDB" id="5365194at2"/>
<sequence length="165" mass="17484">MIRLMSVVLSLSTLLLQPVQAGPMAACDNVIRSGSETWAYKNCLPAAEDGTPKAQVVVGMALMTGVGVLKNPELAVVWFRRAADQNYPAGLYQLGLAKIAGMGIAQDESAGMALIQKAATAGDPEAKGFLTELGMPQEPEKPQRKRIKNDCVGVGCGRPLDPFSR</sequence>
<accession>A0A679I906</accession>
<dbReference type="Proteomes" id="UP000463961">
    <property type="component" value="Chromosome"/>
</dbReference>
<evidence type="ECO:0000313" key="2">
    <source>
        <dbReference type="EMBL" id="BBU69373.1"/>
    </source>
</evidence>
<evidence type="ECO:0000256" key="1">
    <source>
        <dbReference type="ARBA" id="ARBA00022737"/>
    </source>
</evidence>
<keyword evidence="1" id="KW-0677">Repeat</keyword>
<dbReference type="SUPFAM" id="SSF81901">
    <property type="entry name" value="HCP-like"/>
    <property type="match status" value="1"/>
</dbReference>
<dbReference type="RefSeq" id="WP_162071323.1">
    <property type="nucleotide sequence ID" value="NZ_AP022345.1"/>
</dbReference>
<proteinExistence type="predicted"/>
<dbReference type="PANTHER" id="PTHR46430:SF1">
    <property type="entry name" value="CHITIN SYNTHASE REGULATOR SKT5-RELATED"/>
    <property type="match status" value="1"/>
</dbReference>
<dbReference type="InterPro" id="IPR051726">
    <property type="entry name" value="Chitin_Synth_Reg"/>
</dbReference>
<dbReference type="InterPro" id="IPR006597">
    <property type="entry name" value="Sel1-like"/>
</dbReference>
<keyword evidence="3" id="KW-1185">Reference proteome</keyword>
<dbReference type="EMBL" id="AP022345">
    <property type="protein sequence ID" value="BBU69373.1"/>
    <property type="molecule type" value="Genomic_DNA"/>
</dbReference>
<dbReference type="PANTHER" id="PTHR46430">
    <property type="entry name" value="PROTEIN SKT5-RELATED"/>
    <property type="match status" value="1"/>
</dbReference>